<dbReference type="PIRSF" id="PIRSF005814">
    <property type="entry name" value="MutS_YshD"/>
    <property type="match status" value="1"/>
</dbReference>
<dbReference type="SMART" id="SM00533">
    <property type="entry name" value="MUTSd"/>
    <property type="match status" value="1"/>
</dbReference>
<dbReference type="OrthoDB" id="1924787at2759"/>
<dbReference type="PANTHER" id="PTHR48466">
    <property type="entry name" value="OS10G0509000 PROTEIN-RELATED"/>
    <property type="match status" value="1"/>
</dbReference>
<dbReference type="PROSITE" id="PS00486">
    <property type="entry name" value="DNA_MISMATCH_REPAIR_2"/>
    <property type="match status" value="1"/>
</dbReference>
<evidence type="ECO:0000256" key="2">
    <source>
        <dbReference type="ARBA" id="ARBA00022840"/>
    </source>
</evidence>
<dbReference type="Gene3D" id="3.40.50.300">
    <property type="entry name" value="P-loop containing nucleotide triphosphate hydrolases"/>
    <property type="match status" value="1"/>
</dbReference>
<dbReference type="SUPFAM" id="SSF48334">
    <property type="entry name" value="DNA repair protein MutS, domain III"/>
    <property type="match status" value="1"/>
</dbReference>
<gene>
    <name evidence="6" type="ORF">FH972_016132</name>
</gene>
<accession>A0A5N6RHP2</accession>
<organism evidence="6 7">
    <name type="scientific">Carpinus fangiana</name>
    <dbReference type="NCBI Taxonomy" id="176857"/>
    <lineage>
        <taxon>Eukaryota</taxon>
        <taxon>Viridiplantae</taxon>
        <taxon>Streptophyta</taxon>
        <taxon>Embryophyta</taxon>
        <taxon>Tracheophyta</taxon>
        <taxon>Spermatophyta</taxon>
        <taxon>Magnoliopsida</taxon>
        <taxon>eudicotyledons</taxon>
        <taxon>Gunneridae</taxon>
        <taxon>Pentapetalae</taxon>
        <taxon>rosids</taxon>
        <taxon>fabids</taxon>
        <taxon>Fagales</taxon>
        <taxon>Betulaceae</taxon>
        <taxon>Carpinus</taxon>
    </lineage>
</organism>
<proteinExistence type="predicted"/>
<evidence type="ECO:0000256" key="1">
    <source>
        <dbReference type="ARBA" id="ARBA00022741"/>
    </source>
</evidence>
<dbReference type="Pfam" id="PF00488">
    <property type="entry name" value="MutS_V"/>
    <property type="match status" value="1"/>
</dbReference>
<dbReference type="AlphaFoldDB" id="A0A5N6RHP2"/>
<dbReference type="GO" id="GO:0016887">
    <property type="term" value="F:ATP hydrolysis activity"/>
    <property type="evidence" value="ECO:0007669"/>
    <property type="project" value="InterPro"/>
</dbReference>
<dbReference type="GO" id="GO:0005524">
    <property type="term" value="F:ATP binding"/>
    <property type="evidence" value="ECO:0007669"/>
    <property type="project" value="UniProtKB-KW"/>
</dbReference>
<dbReference type="InterPro" id="IPR000432">
    <property type="entry name" value="DNA_mismatch_repair_MutS_C"/>
</dbReference>
<dbReference type="InterPro" id="IPR045076">
    <property type="entry name" value="MutS"/>
</dbReference>
<name>A0A5N6RHP2_9ROSI</name>
<evidence type="ECO:0000313" key="6">
    <source>
        <dbReference type="EMBL" id="KAE8077578.1"/>
    </source>
</evidence>
<dbReference type="SMART" id="SM00534">
    <property type="entry name" value="MUTSac"/>
    <property type="match status" value="1"/>
</dbReference>
<keyword evidence="4" id="KW-0175">Coiled coil</keyword>
<keyword evidence="2" id="KW-0067">ATP-binding</keyword>
<dbReference type="GO" id="GO:0030983">
    <property type="term" value="F:mismatched DNA binding"/>
    <property type="evidence" value="ECO:0007669"/>
    <property type="project" value="InterPro"/>
</dbReference>
<evidence type="ECO:0000256" key="4">
    <source>
        <dbReference type="SAM" id="Coils"/>
    </source>
</evidence>
<dbReference type="GO" id="GO:0004519">
    <property type="term" value="F:endonuclease activity"/>
    <property type="evidence" value="ECO:0007669"/>
    <property type="project" value="InterPro"/>
</dbReference>
<feature type="domain" description="DNA mismatch repair proteins mutS family" evidence="5">
    <location>
        <begin position="522"/>
        <end position="538"/>
    </location>
</feature>
<keyword evidence="7" id="KW-1185">Reference proteome</keyword>
<evidence type="ECO:0000256" key="3">
    <source>
        <dbReference type="ARBA" id="ARBA00023125"/>
    </source>
</evidence>
<evidence type="ECO:0000313" key="7">
    <source>
        <dbReference type="Proteomes" id="UP000327013"/>
    </source>
</evidence>
<feature type="coiled-coil region" evidence="4">
    <location>
        <begin position="625"/>
        <end position="656"/>
    </location>
</feature>
<protein>
    <recommendedName>
        <fullName evidence="5">DNA mismatch repair proteins mutS family domain-containing protein</fullName>
    </recommendedName>
</protein>
<dbReference type="GO" id="GO:0140664">
    <property type="term" value="F:ATP-dependent DNA damage sensor activity"/>
    <property type="evidence" value="ECO:0007669"/>
    <property type="project" value="InterPro"/>
</dbReference>
<dbReference type="NCBIfam" id="TIGR01069">
    <property type="entry name" value="mutS2"/>
    <property type="match status" value="1"/>
</dbReference>
<dbReference type="PANTHER" id="PTHR48466:SF2">
    <property type="entry name" value="OS10G0509000 PROTEIN"/>
    <property type="match status" value="1"/>
</dbReference>
<dbReference type="GO" id="GO:0006298">
    <property type="term" value="P:mismatch repair"/>
    <property type="evidence" value="ECO:0007669"/>
    <property type="project" value="InterPro"/>
</dbReference>
<sequence length="810" mass="89272">MNSCAYFVNSTANTISVFPITIIKPRRFKNQCFLKQSSLSANLSITNNSDNKMSSVHYDSLRVLEWDSLCDAVASFAGTSLGREATKAQLWSLNQTYEESLRLLEETNAAVEMRKHGGCSLDFGTIDAVLVKSAIQQAQRSLAVNGNEAMAVAALLQLAETLQLNLKAAIKENADWYGRFMPLTEEIMGLVINRSLVKLIQQVIDEDGSVKDSASSTLRRSRDQVRVLERKIYDLMDSLIRNEKNETPFMEVSNIDGRWCIKSGADQLTGFKGLLLSSGSGLGSIIEPLSAVPLNDELQQARASVAKAEADVLSMLTEKMQMDLDDIEKLLTCIIRLDVVNARATYSLSFGGACPDLFLLEGKGASTSVMYLSGDKISKTSYPIKREWTLYMPKAYNPLLLQQHRQTLQKARKDVSNATAVAALQRAHPVPVDFFIDHKTRVLVITGPNTGGKTICLKTVGLAAMMAKSGLHVLASESVKIPWFDAVFADIGDEQSLSQSLSTFSGHLKRISEIQSHSTIQSLVLLDEVGAGTNPLEGAALGMSLLESFAESGALLTIATTHHGELKTLKYSNDVFENACMEFDEVNLKPTFKILWGIPGRSNAINIAERLGLPSIIVDNAREIYGAASAEIDEVITDMERLKQDFKEKLEEAQHHLMLSKDLYENLLLARRKIMEHGAEQRSRKTQELSEAAAVARSILHKKVRRLRASAIQSSQATPANKIRHTLAINGQHDTAEYNEPPVAYKSTSFVEDIKQSQSEKSQVPKVGDMVHVSSLGRRATVVRVEPSKDEIVVQTGNMKLKLKLTEIQT</sequence>
<dbReference type="InterPro" id="IPR027417">
    <property type="entry name" value="P-loop_NTPase"/>
</dbReference>
<dbReference type="InterPro" id="IPR005747">
    <property type="entry name" value="MutS2"/>
</dbReference>
<dbReference type="Proteomes" id="UP000327013">
    <property type="component" value="Chromosome 6"/>
</dbReference>
<keyword evidence="1" id="KW-0547">Nucleotide-binding</keyword>
<dbReference type="InterPro" id="IPR046893">
    <property type="entry name" value="MSSS"/>
</dbReference>
<dbReference type="SUPFAM" id="SSF52540">
    <property type="entry name" value="P-loop containing nucleoside triphosphate hydrolases"/>
    <property type="match status" value="1"/>
</dbReference>
<keyword evidence="3" id="KW-0238">DNA-binding</keyword>
<dbReference type="GO" id="GO:0045910">
    <property type="term" value="P:negative regulation of DNA recombination"/>
    <property type="evidence" value="ECO:0007669"/>
    <property type="project" value="InterPro"/>
</dbReference>
<dbReference type="InterPro" id="IPR007696">
    <property type="entry name" value="DNA_mismatch_repair_MutS_core"/>
</dbReference>
<dbReference type="EMBL" id="CM017326">
    <property type="protein sequence ID" value="KAE8077578.1"/>
    <property type="molecule type" value="Genomic_DNA"/>
</dbReference>
<evidence type="ECO:0000259" key="5">
    <source>
        <dbReference type="PROSITE" id="PS00486"/>
    </source>
</evidence>
<dbReference type="FunFam" id="3.40.50.300:FF:001241">
    <property type="entry name" value="Endonuclease MutS2 isoform X1"/>
    <property type="match status" value="1"/>
</dbReference>
<dbReference type="InterPro" id="IPR036187">
    <property type="entry name" value="DNA_mismatch_repair_MutS_sf"/>
</dbReference>
<reference evidence="6 7" key="1">
    <citation type="submission" date="2019-06" db="EMBL/GenBank/DDBJ databases">
        <title>A chromosomal-level reference genome of Carpinus fangiana (Coryloideae, Betulaceae).</title>
        <authorList>
            <person name="Yang X."/>
            <person name="Wang Z."/>
            <person name="Zhang L."/>
            <person name="Hao G."/>
            <person name="Liu J."/>
            <person name="Yang Y."/>
        </authorList>
    </citation>
    <scope>NUCLEOTIDE SEQUENCE [LARGE SCALE GENOMIC DNA]</scope>
    <source>
        <strain evidence="6">Cfa_2016G</strain>
        <tissue evidence="6">Leaf</tissue>
    </source>
</reference>
<dbReference type="Pfam" id="PF20297">
    <property type="entry name" value="MSSS"/>
    <property type="match status" value="1"/>
</dbReference>